<evidence type="ECO:0000313" key="2">
    <source>
        <dbReference type="RefSeq" id="XP_019630987.1"/>
    </source>
</evidence>
<gene>
    <name evidence="2" type="primary">LOC109474932</name>
</gene>
<dbReference type="GeneID" id="109474932"/>
<dbReference type="Proteomes" id="UP000515135">
    <property type="component" value="Unplaced"/>
</dbReference>
<reference evidence="2" key="1">
    <citation type="submission" date="2025-08" db="UniProtKB">
        <authorList>
            <consortium name="RefSeq"/>
        </authorList>
    </citation>
    <scope>IDENTIFICATION</scope>
    <source>
        <tissue evidence="2">Gonad</tissue>
    </source>
</reference>
<dbReference type="RefSeq" id="XP_019630987.1">
    <property type="nucleotide sequence ID" value="XM_019775428.1"/>
</dbReference>
<keyword evidence="1" id="KW-1185">Reference proteome</keyword>
<accession>A0A6P4ZIS2</accession>
<protein>
    <submittedName>
        <fullName evidence="2">Uncharacterized protein LOC109474932</fullName>
    </submittedName>
</protein>
<dbReference type="KEGG" id="bbel:109474932"/>
<proteinExistence type="predicted"/>
<dbReference type="AlphaFoldDB" id="A0A6P4ZIS2"/>
<evidence type="ECO:0000313" key="1">
    <source>
        <dbReference type="Proteomes" id="UP000515135"/>
    </source>
</evidence>
<sequence length="278" mass="32524">MLAARGPFLKEVLNGATLGNARWRLSPMLQTTVTACRLPRSFYYCTSTENSRRGKVADGITSILAISHKVPKSRALAPFKFFNTNNYWRASRRHDHDDGQKKRTKTRDARSQAMAKAQLKVIGRNTKAKVRALLLMSIACTMDRQRDAWSREEERMLGALYVLLMATEALLQHHLNIIYSKTTPPTSRQQQTLKDLDKELNQVKKLRYILKSYMRTMIRWERRGKCEREREKILQELTLRLEEEADNMEGGKINRWKNFLAFIKSFREMFSIWYSGRS</sequence>
<name>A0A6P4ZIS2_BRABE</name>
<dbReference type="OrthoDB" id="10324557at2759"/>
<organism evidence="1 2">
    <name type="scientific">Branchiostoma belcheri</name>
    <name type="common">Amphioxus</name>
    <dbReference type="NCBI Taxonomy" id="7741"/>
    <lineage>
        <taxon>Eukaryota</taxon>
        <taxon>Metazoa</taxon>
        <taxon>Chordata</taxon>
        <taxon>Cephalochordata</taxon>
        <taxon>Leptocardii</taxon>
        <taxon>Amphioxiformes</taxon>
        <taxon>Branchiostomatidae</taxon>
        <taxon>Branchiostoma</taxon>
    </lineage>
</organism>